<dbReference type="EMBL" id="BLXT01003580">
    <property type="protein sequence ID" value="GFO02245.1"/>
    <property type="molecule type" value="Genomic_DNA"/>
</dbReference>
<comment type="caution">
    <text evidence="2">The sequence shown here is derived from an EMBL/GenBank/DDBJ whole genome shotgun (WGS) entry which is preliminary data.</text>
</comment>
<organism evidence="2 3">
    <name type="scientific">Plakobranchus ocellatus</name>
    <dbReference type="NCBI Taxonomy" id="259542"/>
    <lineage>
        <taxon>Eukaryota</taxon>
        <taxon>Metazoa</taxon>
        <taxon>Spiralia</taxon>
        <taxon>Lophotrochozoa</taxon>
        <taxon>Mollusca</taxon>
        <taxon>Gastropoda</taxon>
        <taxon>Heterobranchia</taxon>
        <taxon>Euthyneura</taxon>
        <taxon>Panpulmonata</taxon>
        <taxon>Sacoglossa</taxon>
        <taxon>Placobranchoidea</taxon>
        <taxon>Plakobranchidae</taxon>
        <taxon>Plakobranchus</taxon>
    </lineage>
</organism>
<evidence type="ECO:0000256" key="1">
    <source>
        <dbReference type="SAM" id="MobiDB-lite"/>
    </source>
</evidence>
<feature type="compositionally biased region" description="Basic and acidic residues" evidence="1">
    <location>
        <begin position="1"/>
        <end position="14"/>
    </location>
</feature>
<proteinExistence type="predicted"/>
<sequence>MEEVHSKEEKRADLAQEVAGSNGRCPAIKGPWKLGWEECGRLQCKNRGKLVPRHYERCRTIPDVTIKEKPSPQQSDLRFEGPPSGRHADGWARTRDRRVTVDLGAESLATVLSTPPAQETITIKQLKHNHPRK</sequence>
<dbReference type="Proteomes" id="UP000735302">
    <property type="component" value="Unassembled WGS sequence"/>
</dbReference>
<dbReference type="AlphaFoldDB" id="A0AAV4A259"/>
<evidence type="ECO:0000313" key="3">
    <source>
        <dbReference type="Proteomes" id="UP000735302"/>
    </source>
</evidence>
<feature type="region of interest" description="Disordered" evidence="1">
    <location>
        <begin position="67"/>
        <end position="93"/>
    </location>
</feature>
<evidence type="ECO:0000313" key="2">
    <source>
        <dbReference type="EMBL" id="GFO02245.1"/>
    </source>
</evidence>
<gene>
    <name evidence="2" type="ORF">PoB_002875000</name>
</gene>
<protein>
    <submittedName>
        <fullName evidence="2">Uncharacterized protein</fullName>
    </submittedName>
</protein>
<keyword evidence="3" id="KW-1185">Reference proteome</keyword>
<feature type="region of interest" description="Disordered" evidence="1">
    <location>
        <begin position="1"/>
        <end position="22"/>
    </location>
</feature>
<accession>A0AAV4A259</accession>
<reference evidence="2 3" key="1">
    <citation type="journal article" date="2021" name="Elife">
        <title>Chloroplast acquisition without the gene transfer in kleptoplastic sea slugs, Plakobranchus ocellatus.</title>
        <authorList>
            <person name="Maeda T."/>
            <person name="Takahashi S."/>
            <person name="Yoshida T."/>
            <person name="Shimamura S."/>
            <person name="Takaki Y."/>
            <person name="Nagai Y."/>
            <person name="Toyoda A."/>
            <person name="Suzuki Y."/>
            <person name="Arimoto A."/>
            <person name="Ishii H."/>
            <person name="Satoh N."/>
            <person name="Nishiyama T."/>
            <person name="Hasebe M."/>
            <person name="Maruyama T."/>
            <person name="Minagawa J."/>
            <person name="Obokata J."/>
            <person name="Shigenobu S."/>
        </authorList>
    </citation>
    <scope>NUCLEOTIDE SEQUENCE [LARGE SCALE GENOMIC DNA]</scope>
</reference>
<name>A0AAV4A259_9GAST</name>